<dbReference type="Proteomes" id="UP001570846">
    <property type="component" value="Unassembled WGS sequence"/>
</dbReference>
<dbReference type="EMBL" id="VKKZ01000021">
    <property type="protein sequence ID" value="KAA6433576.1"/>
    <property type="molecule type" value="Genomic_DNA"/>
</dbReference>
<feature type="domain" description="DUF4397" evidence="1">
    <location>
        <begin position="37"/>
        <end position="173"/>
    </location>
</feature>
<comment type="caution">
    <text evidence="2">The sequence shown here is derived from an EMBL/GenBank/DDBJ whole genome shotgun (WGS) entry which is preliminary data.</text>
</comment>
<accession>A0A5M8QFN7</accession>
<keyword evidence="5" id="KW-1185">Reference proteome</keyword>
<evidence type="ECO:0000259" key="1">
    <source>
        <dbReference type="Pfam" id="PF14344"/>
    </source>
</evidence>
<reference evidence="3 5" key="3">
    <citation type="submission" date="2024-08" db="EMBL/GenBank/DDBJ databases">
        <authorList>
            <person name="Wei W."/>
        </authorList>
    </citation>
    <scope>NUCLEOTIDE SEQUENCE [LARGE SCALE GENOMIC DNA]</scope>
    <source>
        <strain evidence="3 5">XU2</strain>
    </source>
</reference>
<name>A0A5M8QFN7_9BACT</name>
<reference evidence="2 4" key="1">
    <citation type="submission" date="2019-07" db="EMBL/GenBank/DDBJ databases">
        <authorList>
            <person name="Qu J.-H."/>
        </authorList>
    </citation>
    <scope>NUCLEOTIDE SEQUENCE [LARGE SCALE GENOMIC DNA]</scope>
    <source>
        <strain evidence="2 4">MDT1-10-3</strain>
    </source>
</reference>
<reference evidence="2 4" key="2">
    <citation type="submission" date="2019-09" db="EMBL/GenBank/DDBJ databases">
        <title>A bacterium isolated from glacier soil.</title>
        <authorList>
            <person name="Liu Q."/>
        </authorList>
    </citation>
    <scope>NUCLEOTIDE SEQUENCE [LARGE SCALE GENOMIC DNA]</scope>
    <source>
        <strain evidence="2 4">MDT1-10-3</strain>
    </source>
</reference>
<proteinExistence type="predicted"/>
<evidence type="ECO:0000313" key="3">
    <source>
        <dbReference type="EMBL" id="MFA1771236.1"/>
    </source>
</evidence>
<feature type="domain" description="DUF4397" evidence="1">
    <location>
        <begin position="188"/>
        <end position="247"/>
    </location>
</feature>
<organism evidence="2 4">
    <name type="scientific">Rufibacter glacialis</name>
    <dbReference type="NCBI Taxonomy" id="1259555"/>
    <lineage>
        <taxon>Bacteria</taxon>
        <taxon>Pseudomonadati</taxon>
        <taxon>Bacteroidota</taxon>
        <taxon>Cytophagia</taxon>
        <taxon>Cytophagales</taxon>
        <taxon>Hymenobacteraceae</taxon>
        <taxon>Rufibacter</taxon>
    </lineage>
</organism>
<dbReference type="AlphaFoldDB" id="A0A5M8QFN7"/>
<dbReference type="Proteomes" id="UP000323866">
    <property type="component" value="Unassembled WGS sequence"/>
</dbReference>
<dbReference type="RefSeq" id="WP_149099233.1">
    <property type="nucleotide sequence ID" value="NZ_BMMG01000004.1"/>
</dbReference>
<evidence type="ECO:0000313" key="5">
    <source>
        <dbReference type="Proteomes" id="UP001570846"/>
    </source>
</evidence>
<dbReference type="Pfam" id="PF14344">
    <property type="entry name" value="DUF4397"/>
    <property type="match status" value="2"/>
</dbReference>
<evidence type="ECO:0000313" key="4">
    <source>
        <dbReference type="Proteomes" id="UP000323866"/>
    </source>
</evidence>
<evidence type="ECO:0000313" key="2">
    <source>
        <dbReference type="EMBL" id="KAA6433576.1"/>
    </source>
</evidence>
<sequence length="262" mass="28499">MKKAFRNILAFLALGTLLGACEENAIIEKTEYVTSGADIKFSVAAQDAPMVNFYLNGQKVTAKTPSNGRIVGLAWRDGALANAIHPANYGYVNVPAGSYTLSAIDTTTIAGTTNLKMNEVLKTNIQLNEKERYTAYLVGQGGNYEFLTVKDEIPPYDFSKSYLKFVNAMAGAPGKFTIKAVGTSPVTDTVVIASKVSFKEATNYVTIPPGTYNIAVFLEGKSTAYTTWTSGNIQPGRTYTFFTRGNYIASPTTVNRQLMRDR</sequence>
<dbReference type="EMBL" id="JBGOGF010000003">
    <property type="protein sequence ID" value="MFA1771236.1"/>
    <property type="molecule type" value="Genomic_DNA"/>
</dbReference>
<gene>
    <name evidence="3" type="ORF">ACD591_08030</name>
    <name evidence="2" type="ORF">FOE74_14055</name>
</gene>
<dbReference type="OrthoDB" id="941956at2"/>
<dbReference type="InterPro" id="IPR025510">
    <property type="entry name" value="DUF4397"/>
</dbReference>
<protein>
    <submittedName>
        <fullName evidence="2">DUF4397 domain-containing protein</fullName>
    </submittedName>
</protein>
<dbReference type="PROSITE" id="PS51257">
    <property type="entry name" value="PROKAR_LIPOPROTEIN"/>
    <property type="match status" value="1"/>
</dbReference>